<evidence type="ECO:0000256" key="9">
    <source>
        <dbReference type="ARBA" id="ARBA00034617"/>
    </source>
</evidence>
<comment type="similarity">
    <text evidence="1">Belongs to the helicase family. RecQ subfamily.</text>
</comment>
<evidence type="ECO:0000256" key="6">
    <source>
        <dbReference type="ARBA" id="ARBA00023125"/>
    </source>
</evidence>
<dbReference type="InterPro" id="IPR014001">
    <property type="entry name" value="Helicase_ATP-bd"/>
</dbReference>
<dbReference type="InterPro" id="IPR011545">
    <property type="entry name" value="DEAD/DEAH_box_helicase_dom"/>
</dbReference>
<dbReference type="Pfam" id="PF00271">
    <property type="entry name" value="Helicase_C"/>
    <property type="match status" value="1"/>
</dbReference>
<dbReference type="PROSITE" id="PS51192">
    <property type="entry name" value="HELICASE_ATP_BIND_1"/>
    <property type="match status" value="1"/>
</dbReference>
<dbReference type="EMBL" id="KQ085891">
    <property type="protein sequence ID" value="KLO18839.1"/>
    <property type="molecule type" value="Genomic_DNA"/>
</dbReference>
<dbReference type="GO" id="GO:0005524">
    <property type="term" value="F:ATP binding"/>
    <property type="evidence" value="ECO:0007669"/>
    <property type="project" value="UniProtKB-KW"/>
</dbReference>
<dbReference type="Gene3D" id="3.40.50.300">
    <property type="entry name" value="P-loop containing nucleotide triphosphate hydrolases"/>
    <property type="match status" value="2"/>
</dbReference>
<dbReference type="GO" id="GO:0005737">
    <property type="term" value="C:cytoplasm"/>
    <property type="evidence" value="ECO:0007669"/>
    <property type="project" value="TreeGrafter"/>
</dbReference>
<comment type="catalytic activity">
    <reaction evidence="9">
        <text>Couples ATP hydrolysis with the unwinding of duplex DNA by translocating in the 3'-5' direction.</text>
        <dbReference type="EC" id="5.6.2.4"/>
    </reaction>
</comment>
<keyword evidence="8" id="KW-0539">Nucleus</keyword>
<dbReference type="InterPro" id="IPR001650">
    <property type="entry name" value="Helicase_C-like"/>
</dbReference>
<sequence length="615" mass="69557">MALRTVNEALHAVPITDGTSTIFFEIDCSHQTEDEDRRLCLHPEYAHLSKILVEGLGLGKDGFAPGQLAAIYSALNGSDLLLSLPPGSGKSAIFQTLGLHQKSRSGITIVLVPLVSLLKDQLVKLGDRGIIASGTWFGRHLGLKDTTTAMLEGDIFPTFFYLTPESFFGTEFQATFRCLHTRGHIARIVIDEAQTILEWKSFKKDYSKFRNLKQQHEDLQIIAISGSMSPFKAKEIAMFLGISGCKFITKNPDRRNLIYSIMSKTGNGLPDEIIDFLKMAQSSKLPGIIYSRTPSRCNQIAAILKQEEIDAVMYHGGDDAPIDKDDSHRKWQNNEVQIMVATIAFGLGIDKHDVRFVIHADLPKSMSHYIQETGRAGRDNKSALCILLYRYSDATHSYNLAKSSRPPMPDKELYSEVIPDSLELLRMCENHPLQCRREHILDHYRIDSEGGSCGSCDVCLTSKENTHIYLPVKVKHLINFILDVFFKNREESFLNVNKLTDLVIKNLGVDDKDLKATFDLSKRACATFGITCKLFYSASFCSLMVEKTIIHLILECVLEEKYDRERCHFYLQINEKISKETFTELLEDATINLRMERKWKQPQAEQFESESTMSS</sequence>
<dbReference type="InParanoid" id="A0A0H2S4E1"/>
<keyword evidence="7" id="KW-0413">Isomerase</keyword>
<evidence type="ECO:0000256" key="8">
    <source>
        <dbReference type="ARBA" id="ARBA00023242"/>
    </source>
</evidence>
<protein>
    <recommendedName>
        <fullName evidence="10">DNA 3'-5' helicase</fullName>
        <ecNumber evidence="10">5.6.2.4</ecNumber>
    </recommendedName>
</protein>
<dbReference type="EC" id="5.6.2.4" evidence="10"/>
<keyword evidence="6" id="KW-0238">DNA-binding</keyword>
<keyword evidence="14" id="KW-1185">Reference proteome</keyword>
<dbReference type="NCBIfam" id="TIGR00614">
    <property type="entry name" value="recQ_fam"/>
    <property type="match status" value="1"/>
</dbReference>
<dbReference type="SUPFAM" id="SSF52540">
    <property type="entry name" value="P-loop containing nucleoside triphosphate hydrolases"/>
    <property type="match status" value="1"/>
</dbReference>
<dbReference type="Proteomes" id="UP000053477">
    <property type="component" value="Unassembled WGS sequence"/>
</dbReference>
<dbReference type="GO" id="GO:0005694">
    <property type="term" value="C:chromosome"/>
    <property type="evidence" value="ECO:0007669"/>
    <property type="project" value="TreeGrafter"/>
</dbReference>
<gene>
    <name evidence="13" type="ORF">SCHPADRAFT_935885</name>
</gene>
<dbReference type="InterPro" id="IPR004589">
    <property type="entry name" value="DNA_helicase_ATP-dep_RecQ"/>
</dbReference>
<dbReference type="STRING" id="27342.A0A0H2S4E1"/>
<dbReference type="GO" id="GO:0005634">
    <property type="term" value="C:nucleus"/>
    <property type="evidence" value="ECO:0007669"/>
    <property type="project" value="TreeGrafter"/>
</dbReference>
<dbReference type="OrthoDB" id="10261556at2759"/>
<dbReference type="SMART" id="SM00487">
    <property type="entry name" value="DEXDc"/>
    <property type="match status" value="1"/>
</dbReference>
<dbReference type="GO" id="GO:0016787">
    <property type="term" value="F:hydrolase activity"/>
    <property type="evidence" value="ECO:0007669"/>
    <property type="project" value="UniProtKB-KW"/>
</dbReference>
<dbReference type="PANTHER" id="PTHR13710">
    <property type="entry name" value="DNA HELICASE RECQ FAMILY MEMBER"/>
    <property type="match status" value="1"/>
</dbReference>
<dbReference type="AlphaFoldDB" id="A0A0H2S4E1"/>
<dbReference type="GO" id="GO:0043138">
    <property type="term" value="F:3'-5' DNA helicase activity"/>
    <property type="evidence" value="ECO:0007669"/>
    <property type="project" value="UniProtKB-EC"/>
</dbReference>
<keyword evidence="4 13" id="KW-0347">Helicase</keyword>
<evidence type="ECO:0000256" key="3">
    <source>
        <dbReference type="ARBA" id="ARBA00022801"/>
    </source>
</evidence>
<evidence type="ECO:0000256" key="1">
    <source>
        <dbReference type="ARBA" id="ARBA00005446"/>
    </source>
</evidence>
<dbReference type="SMART" id="SM00490">
    <property type="entry name" value="HELICc"/>
    <property type="match status" value="1"/>
</dbReference>
<evidence type="ECO:0000256" key="7">
    <source>
        <dbReference type="ARBA" id="ARBA00023235"/>
    </source>
</evidence>
<evidence type="ECO:0000313" key="14">
    <source>
        <dbReference type="Proteomes" id="UP000053477"/>
    </source>
</evidence>
<keyword evidence="3" id="KW-0378">Hydrolase</keyword>
<evidence type="ECO:0000313" key="13">
    <source>
        <dbReference type="EMBL" id="KLO18839.1"/>
    </source>
</evidence>
<feature type="domain" description="Helicase C-terminal" evidence="12">
    <location>
        <begin position="272"/>
        <end position="426"/>
    </location>
</feature>
<name>A0A0H2S4E1_9AGAM</name>
<dbReference type="GO" id="GO:0000724">
    <property type="term" value="P:double-strand break repair via homologous recombination"/>
    <property type="evidence" value="ECO:0007669"/>
    <property type="project" value="TreeGrafter"/>
</dbReference>
<dbReference type="PANTHER" id="PTHR13710:SF153">
    <property type="entry name" value="RECQ-LIKE DNA HELICASE BLM"/>
    <property type="match status" value="1"/>
</dbReference>
<evidence type="ECO:0000259" key="11">
    <source>
        <dbReference type="PROSITE" id="PS51192"/>
    </source>
</evidence>
<dbReference type="GO" id="GO:0003677">
    <property type="term" value="F:DNA binding"/>
    <property type="evidence" value="ECO:0007669"/>
    <property type="project" value="UniProtKB-KW"/>
</dbReference>
<accession>A0A0H2S4E1</accession>
<organism evidence="13 14">
    <name type="scientific">Schizopora paradoxa</name>
    <dbReference type="NCBI Taxonomy" id="27342"/>
    <lineage>
        <taxon>Eukaryota</taxon>
        <taxon>Fungi</taxon>
        <taxon>Dikarya</taxon>
        <taxon>Basidiomycota</taxon>
        <taxon>Agaricomycotina</taxon>
        <taxon>Agaricomycetes</taxon>
        <taxon>Hymenochaetales</taxon>
        <taxon>Schizoporaceae</taxon>
        <taxon>Schizopora</taxon>
    </lineage>
</organism>
<dbReference type="PROSITE" id="PS51194">
    <property type="entry name" value="HELICASE_CTER"/>
    <property type="match status" value="1"/>
</dbReference>
<keyword evidence="5" id="KW-0067">ATP-binding</keyword>
<evidence type="ECO:0000256" key="2">
    <source>
        <dbReference type="ARBA" id="ARBA00022741"/>
    </source>
</evidence>
<dbReference type="InterPro" id="IPR027417">
    <property type="entry name" value="P-loop_NTPase"/>
</dbReference>
<feature type="domain" description="Helicase ATP-binding" evidence="11">
    <location>
        <begin position="71"/>
        <end position="246"/>
    </location>
</feature>
<evidence type="ECO:0000259" key="12">
    <source>
        <dbReference type="PROSITE" id="PS51194"/>
    </source>
</evidence>
<keyword evidence="2" id="KW-0547">Nucleotide-binding</keyword>
<proteinExistence type="inferred from homology"/>
<reference evidence="13 14" key="1">
    <citation type="submission" date="2015-04" db="EMBL/GenBank/DDBJ databases">
        <title>Complete genome sequence of Schizopora paradoxa KUC8140, a cosmopolitan wood degrader in East Asia.</title>
        <authorList>
            <consortium name="DOE Joint Genome Institute"/>
            <person name="Min B."/>
            <person name="Park H."/>
            <person name="Jang Y."/>
            <person name="Kim J.-J."/>
            <person name="Kim K.H."/>
            <person name="Pangilinan J."/>
            <person name="Lipzen A."/>
            <person name="Riley R."/>
            <person name="Grigoriev I.V."/>
            <person name="Spatafora J.W."/>
            <person name="Choi I.-G."/>
        </authorList>
    </citation>
    <scope>NUCLEOTIDE SEQUENCE [LARGE SCALE GENOMIC DNA]</scope>
    <source>
        <strain evidence="13 14">KUC8140</strain>
    </source>
</reference>
<evidence type="ECO:0000256" key="10">
    <source>
        <dbReference type="ARBA" id="ARBA00034808"/>
    </source>
</evidence>
<evidence type="ECO:0000256" key="5">
    <source>
        <dbReference type="ARBA" id="ARBA00022840"/>
    </source>
</evidence>
<evidence type="ECO:0000256" key="4">
    <source>
        <dbReference type="ARBA" id="ARBA00022806"/>
    </source>
</evidence>
<dbReference type="Pfam" id="PF00270">
    <property type="entry name" value="DEAD"/>
    <property type="match status" value="1"/>
</dbReference>
<dbReference type="GO" id="GO:0009378">
    <property type="term" value="F:four-way junction helicase activity"/>
    <property type="evidence" value="ECO:0007669"/>
    <property type="project" value="TreeGrafter"/>
</dbReference>